<protein>
    <submittedName>
        <fullName evidence="2">Uncharacterized protein</fullName>
    </submittedName>
</protein>
<dbReference type="OrthoDB" id="7869524at2"/>
<reference evidence="2 3" key="1">
    <citation type="journal article" date="2016" name="Int. J. Syst. Evol. Microbiol.">
        <title>Ensifer glycinis sp. nov., an novel rhizobial species associated with Glycine spp.</title>
        <authorList>
            <person name="Yan H."/>
            <person name="Yan J."/>
            <person name="Sui X.H."/>
            <person name="Wang E.T."/>
            <person name="Chen W.X."/>
            <person name="Zhang X.X."/>
            <person name="Chen W.F."/>
        </authorList>
    </citation>
    <scope>NUCLEOTIDE SEQUENCE [LARGE SCALE GENOMIC DNA]</scope>
    <source>
        <strain evidence="2 3">CCBAU 23380</strain>
    </source>
</reference>
<feature type="region of interest" description="Disordered" evidence="1">
    <location>
        <begin position="72"/>
        <end position="91"/>
    </location>
</feature>
<comment type="caution">
    <text evidence="2">The sequence shown here is derived from an EMBL/GenBank/DDBJ whole genome shotgun (WGS) entry which is preliminary data.</text>
</comment>
<accession>A0A178XKK9</accession>
<keyword evidence="3" id="KW-1185">Reference proteome</keyword>
<name>A0A178XKK9_9HYPH</name>
<evidence type="ECO:0000256" key="1">
    <source>
        <dbReference type="SAM" id="MobiDB-lite"/>
    </source>
</evidence>
<organism evidence="2 3">
    <name type="scientific">Sinorhizobium glycinis</name>
    <dbReference type="NCBI Taxonomy" id="1472378"/>
    <lineage>
        <taxon>Bacteria</taxon>
        <taxon>Pseudomonadati</taxon>
        <taxon>Pseudomonadota</taxon>
        <taxon>Alphaproteobacteria</taxon>
        <taxon>Hyphomicrobiales</taxon>
        <taxon>Rhizobiaceae</taxon>
        <taxon>Sinorhizobium/Ensifer group</taxon>
        <taxon>Sinorhizobium</taxon>
    </lineage>
</organism>
<dbReference type="RefSeq" id="WP_064244507.1">
    <property type="nucleotide sequence ID" value="NZ_LPUX01000067.1"/>
</dbReference>
<dbReference type="EMBL" id="LPUX01000067">
    <property type="protein sequence ID" value="OAP35272.1"/>
    <property type="molecule type" value="Genomic_DNA"/>
</dbReference>
<gene>
    <name evidence="2" type="ORF">AU381_26450</name>
</gene>
<proteinExistence type="predicted"/>
<dbReference type="Proteomes" id="UP000094025">
    <property type="component" value="Unassembled WGS sequence"/>
</dbReference>
<evidence type="ECO:0000313" key="3">
    <source>
        <dbReference type="Proteomes" id="UP000094025"/>
    </source>
</evidence>
<dbReference type="AlphaFoldDB" id="A0A178XKK9"/>
<sequence>MPRGLKEFAASSNGDKWFLEHDRITCEHIVIHRANTASGGAETRWSIPGFLGVAGDHPQGQALREALLDIRSLEGEPTSDENSKADFPEKD</sequence>
<feature type="compositionally biased region" description="Basic and acidic residues" evidence="1">
    <location>
        <begin position="81"/>
        <end position="91"/>
    </location>
</feature>
<evidence type="ECO:0000313" key="2">
    <source>
        <dbReference type="EMBL" id="OAP35272.1"/>
    </source>
</evidence>